<sequence length="735" mass="78051">MRAPSSPASASGRSSSAARARNSSHHASCSGSSAKAGIGGSPPRSRGTRTAAAVRPWTTRLRPARRRTQIAVSRTVDCRHQHVTLNGTPATPAFQARLARPEAGRPLGGSVMHLSPSAHTDTFARDHLPPPEEWPQLVFDRPELRYPQHVNCGAELLDGTVERFGTARPAFRAADGETWTYGELQRRTDRIAHVLTTVLGVEPGNRVLLRGPNSPQLAACWLAVMKAGAVAVTVLAAQRAHELRTVCSIGQVSHALCDIRSVDELTKAEVPGLDVTVFGGEAPDDLLALCEEQPDRYEAVRTAADDVALIAFTSGTTGRPKGCVHFHRDVLAVADTFSAHVLRPRPDDIFAGSPPLGFTFGLGGLVIFPMRAGASALLGQWSGPEQMLAAVEQHRVTVLFTAPTAYRGMLSALGQAGPGRERPYDVSSLRRCVSAGENLPAATWTAWHEATGLRLINGIGATEMLHIFVSAADEAIRPGTTGVAVPGFEARVVHTGHGGELVAAPDGEPGLLAVRGPVGCRYLADPRQREYVHGGWNLTGDTYVREADGYFRYVARADDMIVSAGYNIAGPEVEDVLLRHPGVAEAAVVGRPDELRGQVAVAYVVMRDGAEQPAAGPAEHSGEEDAEEADRAEPNRVEERNRVEEAEGGAATGATAETEGASAGAADQAGGATGPARDETAEELREFVTSHLTPYKCPREIVFVSSLPRTPTGKLQRFLLRQAAAEDGGSPRRPI</sequence>
<dbReference type="SUPFAM" id="SSF56801">
    <property type="entry name" value="Acetyl-CoA synthetase-like"/>
    <property type="match status" value="1"/>
</dbReference>
<dbReference type="InterPro" id="IPR020845">
    <property type="entry name" value="AMP-binding_CS"/>
</dbReference>
<dbReference type="PANTHER" id="PTHR43352">
    <property type="entry name" value="ACETYL-COA SYNTHETASE"/>
    <property type="match status" value="1"/>
</dbReference>
<dbReference type="Gene3D" id="3.40.50.12780">
    <property type="entry name" value="N-terminal domain of ligase-like"/>
    <property type="match status" value="1"/>
</dbReference>
<dbReference type="InterPro" id="IPR042099">
    <property type="entry name" value="ANL_N_sf"/>
</dbReference>
<feature type="compositionally biased region" description="Basic and acidic residues" evidence="2">
    <location>
        <begin position="629"/>
        <end position="645"/>
    </location>
</feature>
<dbReference type="EMBL" id="BMMP01000015">
    <property type="protein sequence ID" value="GGO54569.1"/>
    <property type="molecule type" value="Genomic_DNA"/>
</dbReference>
<evidence type="ECO:0000259" key="4">
    <source>
        <dbReference type="Pfam" id="PF13193"/>
    </source>
</evidence>
<feature type="compositionally biased region" description="Low complexity" evidence="2">
    <location>
        <begin position="1"/>
        <end position="36"/>
    </location>
</feature>
<evidence type="ECO:0008006" key="7">
    <source>
        <dbReference type="Google" id="ProtNLM"/>
    </source>
</evidence>
<name>A0ABQ2MML4_9ACTN</name>
<dbReference type="InterPro" id="IPR000873">
    <property type="entry name" value="AMP-dep_synth/lig_dom"/>
</dbReference>
<evidence type="ECO:0000259" key="3">
    <source>
        <dbReference type="Pfam" id="PF00501"/>
    </source>
</evidence>
<evidence type="ECO:0000313" key="6">
    <source>
        <dbReference type="Proteomes" id="UP000631535"/>
    </source>
</evidence>
<feature type="domain" description="AMP-dependent synthetase/ligase" evidence="3">
    <location>
        <begin position="161"/>
        <end position="517"/>
    </location>
</feature>
<comment type="caution">
    <text evidence="5">The sequence shown here is derived from an EMBL/GenBank/DDBJ whole genome shotgun (WGS) entry which is preliminary data.</text>
</comment>
<accession>A0ABQ2MML4</accession>
<reference evidence="6" key="1">
    <citation type="journal article" date="2019" name="Int. J. Syst. Evol. Microbiol.">
        <title>The Global Catalogue of Microorganisms (GCM) 10K type strain sequencing project: providing services to taxonomists for standard genome sequencing and annotation.</title>
        <authorList>
            <consortium name="The Broad Institute Genomics Platform"/>
            <consortium name="The Broad Institute Genome Sequencing Center for Infectious Disease"/>
            <person name="Wu L."/>
            <person name="Ma J."/>
        </authorList>
    </citation>
    <scope>NUCLEOTIDE SEQUENCE [LARGE SCALE GENOMIC DNA]</scope>
    <source>
        <strain evidence="6">CGMCC 4.7178</strain>
    </source>
</reference>
<feature type="domain" description="AMP-binding enzyme C-terminal" evidence="4">
    <location>
        <begin position="572"/>
        <end position="611"/>
    </location>
</feature>
<feature type="region of interest" description="Disordered" evidence="2">
    <location>
        <begin position="611"/>
        <end position="678"/>
    </location>
</feature>
<dbReference type="Pfam" id="PF13193">
    <property type="entry name" value="AMP-binding_C"/>
    <property type="match status" value="2"/>
</dbReference>
<keyword evidence="6" id="KW-1185">Reference proteome</keyword>
<gene>
    <name evidence="5" type="ORF">GCM10012287_43820</name>
</gene>
<dbReference type="Proteomes" id="UP000631535">
    <property type="component" value="Unassembled WGS sequence"/>
</dbReference>
<evidence type="ECO:0000256" key="1">
    <source>
        <dbReference type="ARBA" id="ARBA00022598"/>
    </source>
</evidence>
<keyword evidence="1" id="KW-0436">Ligase</keyword>
<organism evidence="5 6">
    <name type="scientific">Streptomyces daqingensis</name>
    <dbReference type="NCBI Taxonomy" id="1472640"/>
    <lineage>
        <taxon>Bacteria</taxon>
        <taxon>Bacillati</taxon>
        <taxon>Actinomycetota</taxon>
        <taxon>Actinomycetes</taxon>
        <taxon>Kitasatosporales</taxon>
        <taxon>Streptomycetaceae</taxon>
        <taxon>Streptomyces</taxon>
    </lineage>
</organism>
<evidence type="ECO:0000313" key="5">
    <source>
        <dbReference type="EMBL" id="GGO54569.1"/>
    </source>
</evidence>
<dbReference type="InterPro" id="IPR025110">
    <property type="entry name" value="AMP-bd_C"/>
</dbReference>
<dbReference type="PANTHER" id="PTHR43352:SF1">
    <property type="entry name" value="ANTHRANILATE--COA LIGASE"/>
    <property type="match status" value="1"/>
</dbReference>
<proteinExistence type="predicted"/>
<dbReference type="PROSITE" id="PS00455">
    <property type="entry name" value="AMP_BINDING"/>
    <property type="match status" value="1"/>
</dbReference>
<feature type="domain" description="AMP-binding enzyme C-terminal" evidence="4">
    <location>
        <begin position="678"/>
        <end position="714"/>
    </location>
</feature>
<dbReference type="InterPro" id="IPR045851">
    <property type="entry name" value="AMP-bd_C_sf"/>
</dbReference>
<dbReference type="Gene3D" id="3.30.300.30">
    <property type="match status" value="2"/>
</dbReference>
<evidence type="ECO:0000256" key="2">
    <source>
        <dbReference type="SAM" id="MobiDB-lite"/>
    </source>
</evidence>
<feature type="compositionally biased region" description="Low complexity" evidence="2">
    <location>
        <begin position="648"/>
        <end position="670"/>
    </location>
</feature>
<dbReference type="Pfam" id="PF00501">
    <property type="entry name" value="AMP-binding"/>
    <property type="match status" value="1"/>
</dbReference>
<feature type="region of interest" description="Disordered" evidence="2">
    <location>
        <begin position="1"/>
        <end position="53"/>
    </location>
</feature>
<protein>
    <recommendedName>
        <fullName evidence="7">2-aminobenzoate-CoA ligase</fullName>
    </recommendedName>
</protein>